<dbReference type="EMBL" id="KZ806217">
    <property type="protein sequence ID" value="PVH90574.1"/>
    <property type="molecule type" value="Genomic_DNA"/>
</dbReference>
<gene>
    <name evidence="2" type="ORF">DM02DRAFT_620954</name>
</gene>
<reference evidence="2 3" key="1">
    <citation type="journal article" date="2018" name="Sci. Rep.">
        <title>Comparative genomics provides insights into the lifestyle and reveals functional heterogeneity of dark septate endophytic fungi.</title>
        <authorList>
            <person name="Knapp D.G."/>
            <person name="Nemeth J.B."/>
            <person name="Barry K."/>
            <person name="Hainaut M."/>
            <person name="Henrissat B."/>
            <person name="Johnson J."/>
            <person name="Kuo A."/>
            <person name="Lim J.H.P."/>
            <person name="Lipzen A."/>
            <person name="Nolan M."/>
            <person name="Ohm R.A."/>
            <person name="Tamas L."/>
            <person name="Grigoriev I.V."/>
            <person name="Spatafora J.W."/>
            <person name="Nagy L.G."/>
            <person name="Kovacs G.M."/>
        </authorList>
    </citation>
    <scope>NUCLEOTIDE SEQUENCE [LARGE SCALE GENOMIC DNA]</scope>
    <source>
        <strain evidence="2 3">DSE2036</strain>
    </source>
</reference>
<keyword evidence="3" id="KW-1185">Reference proteome</keyword>
<name>A0A2V1CYL4_9PLEO</name>
<evidence type="ECO:0000256" key="1">
    <source>
        <dbReference type="SAM" id="MobiDB-lite"/>
    </source>
</evidence>
<feature type="region of interest" description="Disordered" evidence="1">
    <location>
        <begin position="1"/>
        <end position="73"/>
    </location>
</feature>
<evidence type="ECO:0000313" key="2">
    <source>
        <dbReference type="EMBL" id="PVH90574.1"/>
    </source>
</evidence>
<feature type="compositionally biased region" description="Basic and acidic residues" evidence="1">
    <location>
        <begin position="41"/>
        <end position="53"/>
    </location>
</feature>
<feature type="compositionally biased region" description="Polar residues" evidence="1">
    <location>
        <begin position="59"/>
        <end position="73"/>
    </location>
</feature>
<accession>A0A2V1CYL4</accession>
<dbReference type="Proteomes" id="UP000244855">
    <property type="component" value="Unassembled WGS sequence"/>
</dbReference>
<dbReference type="AlphaFoldDB" id="A0A2V1CYL4"/>
<proteinExistence type="predicted"/>
<organism evidence="2 3">
    <name type="scientific">Periconia macrospinosa</name>
    <dbReference type="NCBI Taxonomy" id="97972"/>
    <lineage>
        <taxon>Eukaryota</taxon>
        <taxon>Fungi</taxon>
        <taxon>Dikarya</taxon>
        <taxon>Ascomycota</taxon>
        <taxon>Pezizomycotina</taxon>
        <taxon>Dothideomycetes</taxon>
        <taxon>Pleosporomycetidae</taxon>
        <taxon>Pleosporales</taxon>
        <taxon>Massarineae</taxon>
        <taxon>Periconiaceae</taxon>
        <taxon>Periconia</taxon>
    </lineage>
</organism>
<sequence length="73" mass="7854">MPLPTLTQAPCVVSPPPLRASPGRSVRVPDCSCSQTASRNSMERKVAERHEGPSHVQKHTGTYKESTEATQGP</sequence>
<evidence type="ECO:0000313" key="3">
    <source>
        <dbReference type="Proteomes" id="UP000244855"/>
    </source>
</evidence>
<protein>
    <submittedName>
        <fullName evidence="2">Uncharacterized protein</fullName>
    </submittedName>
</protein>